<evidence type="ECO:0000313" key="2">
    <source>
        <dbReference type="Proteomes" id="UP001153678"/>
    </source>
</evidence>
<organism evidence="1 2">
    <name type="scientific">Funneliformis geosporum</name>
    <dbReference type="NCBI Taxonomy" id="1117311"/>
    <lineage>
        <taxon>Eukaryota</taxon>
        <taxon>Fungi</taxon>
        <taxon>Fungi incertae sedis</taxon>
        <taxon>Mucoromycota</taxon>
        <taxon>Glomeromycotina</taxon>
        <taxon>Glomeromycetes</taxon>
        <taxon>Glomerales</taxon>
        <taxon>Glomeraceae</taxon>
        <taxon>Funneliformis</taxon>
    </lineage>
</organism>
<sequence>CETVQLASTLTDHSIVILYIENFLDVKNNKRNIPLKKVYDYDKMTEDN</sequence>
<keyword evidence="2" id="KW-1185">Reference proteome</keyword>
<feature type="non-terminal residue" evidence="1">
    <location>
        <position position="48"/>
    </location>
</feature>
<name>A0A9W4X0T4_9GLOM</name>
<proteinExistence type="predicted"/>
<reference evidence="1" key="1">
    <citation type="submission" date="2022-08" db="EMBL/GenBank/DDBJ databases">
        <authorList>
            <person name="Kallberg Y."/>
            <person name="Tangrot J."/>
            <person name="Rosling A."/>
        </authorList>
    </citation>
    <scope>NUCLEOTIDE SEQUENCE</scope>
    <source>
        <strain evidence="1">Wild A</strain>
    </source>
</reference>
<dbReference type="Proteomes" id="UP001153678">
    <property type="component" value="Unassembled WGS sequence"/>
</dbReference>
<accession>A0A9W4X0T4</accession>
<gene>
    <name evidence="1" type="ORF">FWILDA_LOCUS19174</name>
</gene>
<dbReference type="EMBL" id="CAMKVN010021888">
    <property type="protein sequence ID" value="CAI2199638.1"/>
    <property type="molecule type" value="Genomic_DNA"/>
</dbReference>
<evidence type="ECO:0000313" key="1">
    <source>
        <dbReference type="EMBL" id="CAI2199638.1"/>
    </source>
</evidence>
<dbReference type="AlphaFoldDB" id="A0A9W4X0T4"/>
<feature type="non-terminal residue" evidence="1">
    <location>
        <position position="1"/>
    </location>
</feature>
<comment type="caution">
    <text evidence="1">The sequence shown here is derived from an EMBL/GenBank/DDBJ whole genome shotgun (WGS) entry which is preliminary data.</text>
</comment>
<protein>
    <submittedName>
        <fullName evidence="1">7193_t:CDS:1</fullName>
    </submittedName>
</protein>